<dbReference type="PANTHER" id="PTHR30121">
    <property type="entry name" value="UNCHARACTERIZED PROTEIN YJGR-RELATED"/>
    <property type="match status" value="1"/>
</dbReference>
<evidence type="ECO:0000256" key="1">
    <source>
        <dbReference type="ARBA" id="ARBA00006512"/>
    </source>
</evidence>
<gene>
    <name evidence="5" type="ORF">CR162_18440</name>
</gene>
<dbReference type="Gene3D" id="3.40.50.300">
    <property type="entry name" value="P-loop containing nucleotide triphosphate hydrolases"/>
    <property type="match status" value="1"/>
</dbReference>
<evidence type="ECO:0000259" key="4">
    <source>
        <dbReference type="Pfam" id="PF03135"/>
    </source>
</evidence>
<name>A0A2C7A8T5_9PROT</name>
<dbReference type="SUPFAM" id="SSF52540">
    <property type="entry name" value="P-loop containing nucleoside triphosphate hydrolases"/>
    <property type="match status" value="1"/>
</dbReference>
<dbReference type="PANTHER" id="PTHR30121:SF12">
    <property type="entry name" value="TYPE IV SECRETION SYSTEM PROTEIN CAGE"/>
    <property type="match status" value="1"/>
</dbReference>
<evidence type="ECO:0000256" key="3">
    <source>
        <dbReference type="ARBA" id="ARBA00022840"/>
    </source>
</evidence>
<feature type="domain" description="CagE TrbE VirB component of type IV transporter system central" evidence="4">
    <location>
        <begin position="168"/>
        <end position="372"/>
    </location>
</feature>
<keyword evidence="2" id="KW-0547">Nucleotide-binding</keyword>
<dbReference type="InterPro" id="IPR018145">
    <property type="entry name" value="CagE_TrbE_VirB_cntrl_dom"/>
</dbReference>
<dbReference type="EMBL" id="PDNU01000046">
    <property type="protein sequence ID" value="PHK93454.1"/>
    <property type="molecule type" value="Genomic_DNA"/>
</dbReference>
<evidence type="ECO:0000256" key="2">
    <source>
        <dbReference type="ARBA" id="ARBA00022741"/>
    </source>
</evidence>
<comment type="similarity">
    <text evidence="1">Belongs to the TrbE/VirB4 family.</text>
</comment>
<keyword evidence="6" id="KW-1185">Reference proteome</keyword>
<dbReference type="Proteomes" id="UP000223527">
    <property type="component" value="Unassembled WGS sequence"/>
</dbReference>
<dbReference type="RefSeq" id="WP_099096999.1">
    <property type="nucleotide sequence ID" value="NZ_PDNU01000046.1"/>
</dbReference>
<keyword evidence="3" id="KW-0067">ATP-binding</keyword>
<dbReference type="InterPro" id="IPR051162">
    <property type="entry name" value="T4SS_component"/>
</dbReference>
<dbReference type="InterPro" id="IPR027417">
    <property type="entry name" value="P-loop_NTPase"/>
</dbReference>
<protein>
    <submittedName>
        <fullName evidence="5">Type IV secretion system protein VirB4</fullName>
    </submittedName>
</protein>
<evidence type="ECO:0000313" key="6">
    <source>
        <dbReference type="Proteomes" id="UP000223527"/>
    </source>
</evidence>
<sequence>MFDGLASAFFERTATAYAAHHGHIAPDVMMMRDGSLCAVIEVEGYPFELAGNAALNTAHAVRAELLRNIAEPELTIYEHLIQHDSVRPLPPTQHRTFYGAALARDYQACLAGLRGTSWFLTLIVRPRAPLVRRRRKPGRDLGLDRRLSMLQDKTRAAMSALAGFQPRRLGVREEGGVLFSEIAEAHRMVLYARWMPVPLVEGGQMGAALYNDRVTFADKGFRVEIPARDYAECPHGLMLGFRIYPTRWRVGMFDQLIGQPFRFVLTNSFGFFGRTSASDKMALRARHMSNAGDRAVSLRLELDEAMDAVDRGEHVLGEHLWSLAVHADRLADLEEWGARARNAVTDAGAVVATEDAGVEGAFWAQLPGSPHYLRGRAGGLPSVAFAAMSSMHAHPRGDASHHWGRPLYRVRTVGNTPYEVPWHLRDVGHRLRFGPTGSGKTLDMAFDAVMLDPLVGGQGGSQILFDKDGANEILVRAMGGPVARIRRGLDSGAAPLRGLDNTEANRAWLHEFISGLIMADGRGALRPDSNRRLDKGIAWVMRMPAPMRSLAGVRQFLDHGDALGDGARLEVWCRGNARGWAFDGEADRLDFGAPFASVDPTEVLEDAAVMPPLAAYLLYRTGLVADGRRVVVHADEGRAYMPPIAMVNGAQEMRFARGFEDLVLTGRKKEVSLDLAIQQPEHILEHPVGASLIAQAKTRVLYANPDARRDSYVEGLGCSPRIHQAVSRDMLVGPRSKILMRESYAVRCLMDLGALPEHLAVLSSRAGTIRLMADTIGNHGQDPSVWLPVFWRRLREGTQAGP</sequence>
<dbReference type="GO" id="GO:0005524">
    <property type="term" value="F:ATP binding"/>
    <property type="evidence" value="ECO:0007669"/>
    <property type="project" value="UniProtKB-KW"/>
</dbReference>
<dbReference type="Pfam" id="PF03135">
    <property type="entry name" value="CagE_TrbE_VirB"/>
    <property type="match status" value="1"/>
</dbReference>
<accession>A0A2C7A8T5</accession>
<dbReference type="OrthoDB" id="9816422at2"/>
<dbReference type="AlphaFoldDB" id="A0A2C7A8T5"/>
<organism evidence="5 6">
    <name type="scientific">Teichococcus rhizosphaerae</name>
    <dbReference type="NCBI Taxonomy" id="1335062"/>
    <lineage>
        <taxon>Bacteria</taxon>
        <taxon>Pseudomonadati</taxon>
        <taxon>Pseudomonadota</taxon>
        <taxon>Alphaproteobacteria</taxon>
        <taxon>Acetobacterales</taxon>
        <taxon>Roseomonadaceae</taxon>
        <taxon>Roseomonas</taxon>
    </lineage>
</organism>
<proteinExistence type="inferred from homology"/>
<reference evidence="5 6" key="1">
    <citation type="submission" date="2017-10" db="EMBL/GenBank/DDBJ databases">
        <authorList>
            <person name="Banno H."/>
            <person name="Chua N.-H."/>
        </authorList>
    </citation>
    <scope>NUCLEOTIDE SEQUENCE [LARGE SCALE GENOMIC DNA]</scope>
    <source>
        <strain evidence="5 6">YW11</strain>
    </source>
</reference>
<evidence type="ECO:0000313" key="5">
    <source>
        <dbReference type="EMBL" id="PHK93454.1"/>
    </source>
</evidence>
<comment type="caution">
    <text evidence="5">The sequence shown here is derived from an EMBL/GenBank/DDBJ whole genome shotgun (WGS) entry which is preliminary data.</text>
</comment>